<feature type="compositionally biased region" description="Low complexity" evidence="9">
    <location>
        <begin position="913"/>
        <end position="946"/>
    </location>
</feature>
<feature type="compositionally biased region" description="Polar residues" evidence="9">
    <location>
        <begin position="802"/>
        <end position="813"/>
    </location>
</feature>
<feature type="compositionally biased region" description="Polar residues" evidence="9">
    <location>
        <begin position="679"/>
        <end position="690"/>
    </location>
</feature>
<feature type="compositionally biased region" description="Basic residues" evidence="9">
    <location>
        <begin position="1065"/>
        <end position="1080"/>
    </location>
</feature>
<evidence type="ECO:0000256" key="7">
    <source>
        <dbReference type="PROSITE-ProRule" id="PRU10141"/>
    </source>
</evidence>
<feature type="compositionally biased region" description="Polar residues" evidence="9">
    <location>
        <begin position="631"/>
        <end position="651"/>
    </location>
</feature>
<keyword evidence="8" id="KW-0175">Coiled coil</keyword>
<feature type="compositionally biased region" description="Polar residues" evidence="9">
    <location>
        <begin position="605"/>
        <end position="624"/>
    </location>
</feature>
<keyword evidence="1" id="KW-0723">Serine/threonine-protein kinase</keyword>
<dbReference type="RefSeq" id="XP_026291503.2">
    <property type="nucleotide sequence ID" value="XM_026435718.2"/>
</dbReference>
<evidence type="ECO:0000256" key="2">
    <source>
        <dbReference type="ARBA" id="ARBA00022553"/>
    </source>
</evidence>
<feature type="compositionally biased region" description="Low complexity" evidence="9">
    <location>
        <begin position="1248"/>
        <end position="1262"/>
    </location>
</feature>
<feature type="compositionally biased region" description="Low complexity" evidence="9">
    <location>
        <begin position="1230"/>
        <end position="1240"/>
    </location>
</feature>
<evidence type="ECO:0000259" key="11">
    <source>
        <dbReference type="PROSITE" id="PS51285"/>
    </source>
</evidence>
<evidence type="ECO:0000256" key="5">
    <source>
        <dbReference type="ARBA" id="ARBA00022777"/>
    </source>
</evidence>
<keyword evidence="3" id="KW-0808">Transferase</keyword>
<keyword evidence="6 7" id="KW-0067">ATP-binding</keyword>
<keyword evidence="2" id="KW-0597">Phosphoprotein</keyword>
<feature type="region of interest" description="Disordered" evidence="9">
    <location>
        <begin position="1032"/>
        <end position="1101"/>
    </location>
</feature>
<dbReference type="FunFam" id="1.10.510.10:FF:000150">
    <property type="entry name" value="Protein kinase C, theta"/>
    <property type="match status" value="1"/>
</dbReference>
<feature type="compositionally biased region" description="Low complexity" evidence="9">
    <location>
        <begin position="429"/>
        <end position="441"/>
    </location>
</feature>
<feature type="compositionally biased region" description="Acidic residues" evidence="9">
    <location>
        <begin position="1204"/>
        <end position="1229"/>
    </location>
</feature>
<evidence type="ECO:0000256" key="3">
    <source>
        <dbReference type="ARBA" id="ARBA00022679"/>
    </source>
</evidence>
<dbReference type="Proteomes" id="UP000504606">
    <property type="component" value="Unplaced"/>
</dbReference>
<feature type="region of interest" description="Disordered" evidence="9">
    <location>
        <begin position="1139"/>
        <end position="1322"/>
    </location>
</feature>
<dbReference type="Gene3D" id="1.10.510.10">
    <property type="entry name" value="Transferase(Phosphotransferase) domain 1"/>
    <property type="match status" value="1"/>
</dbReference>
<dbReference type="Pfam" id="PF00069">
    <property type="entry name" value="Pkinase"/>
    <property type="match status" value="1"/>
</dbReference>
<dbReference type="SMART" id="SM00220">
    <property type="entry name" value="S_TKc"/>
    <property type="match status" value="1"/>
</dbReference>
<feature type="compositionally biased region" description="Basic and acidic residues" evidence="9">
    <location>
        <begin position="949"/>
        <end position="958"/>
    </location>
</feature>
<keyword evidence="5" id="KW-0418">Kinase</keyword>
<feature type="compositionally biased region" description="Low complexity" evidence="9">
    <location>
        <begin position="853"/>
        <end position="882"/>
    </location>
</feature>
<gene>
    <name evidence="13" type="primary">LOC113216031</name>
</gene>
<evidence type="ECO:0000256" key="6">
    <source>
        <dbReference type="ARBA" id="ARBA00022840"/>
    </source>
</evidence>
<dbReference type="InterPro" id="IPR017441">
    <property type="entry name" value="Protein_kinase_ATP_BS"/>
</dbReference>
<feature type="coiled-coil region" evidence="8">
    <location>
        <begin position="216"/>
        <end position="243"/>
    </location>
</feature>
<dbReference type="GO" id="GO:0004674">
    <property type="term" value="F:protein serine/threonine kinase activity"/>
    <property type="evidence" value="ECO:0007669"/>
    <property type="project" value="UniProtKB-KW"/>
</dbReference>
<dbReference type="InterPro" id="IPR011009">
    <property type="entry name" value="Kinase-like_dom_sf"/>
</dbReference>
<feature type="compositionally biased region" description="Low complexity" evidence="9">
    <location>
        <begin position="828"/>
        <end position="841"/>
    </location>
</feature>
<feature type="compositionally biased region" description="Low complexity" evidence="9">
    <location>
        <begin position="1194"/>
        <end position="1203"/>
    </location>
</feature>
<dbReference type="SMART" id="SM00133">
    <property type="entry name" value="S_TK_X"/>
    <property type="match status" value="1"/>
</dbReference>
<keyword evidence="4 7" id="KW-0547">Nucleotide-binding</keyword>
<feature type="binding site" evidence="7">
    <location>
        <position position="1364"/>
    </location>
    <ligand>
        <name>ATP</name>
        <dbReference type="ChEBI" id="CHEBI:30616"/>
    </ligand>
</feature>
<evidence type="ECO:0000313" key="12">
    <source>
        <dbReference type="Proteomes" id="UP000504606"/>
    </source>
</evidence>
<dbReference type="PROSITE" id="PS00107">
    <property type="entry name" value="PROTEIN_KINASE_ATP"/>
    <property type="match status" value="1"/>
</dbReference>
<evidence type="ECO:0000313" key="13">
    <source>
        <dbReference type="RefSeq" id="XP_026291503.2"/>
    </source>
</evidence>
<feature type="compositionally biased region" description="Low complexity" evidence="9">
    <location>
        <begin position="1297"/>
        <end position="1312"/>
    </location>
</feature>
<feature type="compositionally biased region" description="Basic and acidic residues" evidence="9">
    <location>
        <begin position="1139"/>
        <end position="1155"/>
    </location>
</feature>
<dbReference type="Pfam" id="PF00433">
    <property type="entry name" value="Pkinase_C"/>
    <property type="match status" value="1"/>
</dbReference>
<feature type="region of interest" description="Disordered" evidence="9">
    <location>
        <begin position="272"/>
        <end position="295"/>
    </location>
</feature>
<feature type="compositionally biased region" description="Basic and acidic residues" evidence="9">
    <location>
        <begin position="501"/>
        <end position="510"/>
    </location>
</feature>
<dbReference type="PANTHER" id="PTHR24351">
    <property type="entry name" value="RIBOSOMAL PROTEIN S6 KINASE"/>
    <property type="match status" value="1"/>
</dbReference>
<reference evidence="13" key="1">
    <citation type="submission" date="2025-08" db="UniProtKB">
        <authorList>
            <consortium name="RefSeq"/>
        </authorList>
    </citation>
    <scope>IDENTIFICATION</scope>
    <source>
        <tissue evidence="13">Whole organism</tissue>
    </source>
</reference>
<dbReference type="KEGG" id="foc:113216031"/>
<keyword evidence="12" id="KW-1185">Reference proteome</keyword>
<feature type="compositionally biased region" description="Polar residues" evidence="9">
    <location>
        <begin position="582"/>
        <end position="598"/>
    </location>
</feature>
<feature type="region of interest" description="Disordered" evidence="9">
    <location>
        <begin position="501"/>
        <end position="997"/>
    </location>
</feature>
<dbReference type="InterPro" id="IPR008271">
    <property type="entry name" value="Ser/Thr_kinase_AS"/>
</dbReference>
<dbReference type="PROSITE" id="PS00108">
    <property type="entry name" value="PROTEIN_KINASE_ST"/>
    <property type="match status" value="1"/>
</dbReference>
<feature type="compositionally biased region" description="Polar residues" evidence="9">
    <location>
        <begin position="704"/>
        <end position="735"/>
    </location>
</feature>
<evidence type="ECO:0000259" key="10">
    <source>
        <dbReference type="PROSITE" id="PS50011"/>
    </source>
</evidence>
<evidence type="ECO:0000256" key="9">
    <source>
        <dbReference type="SAM" id="MobiDB-lite"/>
    </source>
</evidence>
<feature type="compositionally biased region" description="Low complexity" evidence="9">
    <location>
        <begin position="758"/>
        <end position="776"/>
    </location>
</feature>
<feature type="domain" description="AGC-kinase C-terminal" evidence="11">
    <location>
        <begin position="1594"/>
        <end position="1662"/>
    </location>
</feature>
<dbReference type="CDD" id="cd05592">
    <property type="entry name" value="STKc_nPKC_theta_like"/>
    <property type="match status" value="1"/>
</dbReference>
<feature type="region of interest" description="Disordered" evidence="9">
    <location>
        <begin position="389"/>
        <end position="441"/>
    </location>
</feature>
<organism evidence="12 13">
    <name type="scientific">Frankliniella occidentalis</name>
    <name type="common">Western flower thrips</name>
    <name type="synonym">Euthrips occidentalis</name>
    <dbReference type="NCBI Taxonomy" id="133901"/>
    <lineage>
        <taxon>Eukaryota</taxon>
        <taxon>Metazoa</taxon>
        <taxon>Ecdysozoa</taxon>
        <taxon>Arthropoda</taxon>
        <taxon>Hexapoda</taxon>
        <taxon>Insecta</taxon>
        <taxon>Pterygota</taxon>
        <taxon>Neoptera</taxon>
        <taxon>Paraneoptera</taxon>
        <taxon>Thysanoptera</taxon>
        <taxon>Terebrantia</taxon>
        <taxon>Thripoidea</taxon>
        <taxon>Thripidae</taxon>
        <taxon>Frankliniella</taxon>
    </lineage>
</organism>
<dbReference type="PROSITE" id="PS50011">
    <property type="entry name" value="PROTEIN_KINASE_DOM"/>
    <property type="match status" value="1"/>
</dbReference>
<dbReference type="CTD" id="32191"/>
<sequence>MPLYGDYYGAYGGYGGGGPYGSPYGSPYSTSSGSGAFSKMLSSVLNYGLDAGRGGVISISNPSNYYMDTRSWVSPVSPRMGYSSGYRPARPKWMDVSDIDVSKPRGRRAIAAAANAALRTVSPSPSSMAASSAAAAAPAPPPSSSSAADGLQVDRVRAERAVERAVIERGGTGKCTIKRDRTVVRLRTKKETAEQAERRRNRLKTPGERLVEKFLIKDKSLEEERLRREEEEERQRRRAARLNDHAIVRRNTPRRKSSVQADAIAAVASALQQNPATAEDETDQDGAQPADETAEEQELHVLDELILDEMTHEDPVRRGSTRISYKGFPAPDIEVSQHKVAPHKSRRRSSDLLMLEDAISEDPEVEPPPMPLMQRRLSVKRRGSREITATLHIPAMPASLSKSGSASKVPGLAQISETSMDDSELKPTAFKGKPAKPASPKPALKLVDVEVEVTHSPKAPRRFVYDVVVEGDDPKRVPSRKMVPNKTVGLKLDEKMVLKSKVSHVEEGDTVKSPTTPPARPNTLDLSGSGLITKPKVPVVEALKSKDDPPKVATSSPQATPVAAKTSKAAEVQTPGAGAKPSAQTSSAPKSVPQTPTKTVPPSPSQKSGAAQTQVKTSAGTPSTPAVVPQTPKTAAQTPVAQKPSVQTPSTVKPPPQTPGTPAKATRGAVETPTAAKAVSTSVQIQTTTKAKVETPMTPKVNLKNISDALTKQDSATKNLAPSISADKTSPQTPSAAKPPTQAETKEPPQTPSAAKITPLTPTAAKLPPQTPTAAKDAPETPTGAKVPVQTPSATKVPPQTPTAAKTPLQTPTAAKPKPFQKTSSVDTPTLSKPTLTTSSKSLDEADVKPCSQTPSAAKTPAQTPTTAKPVAQTPTTAKPVVQTPTTAKPVVQTPTTAKQAADSAPPLDKAAPKSPAGSDKSSPGSKGKAGAAPPTPTTPSGVAATQTKKTEGEETSRKGKPPPLSRVPAVTSIDLASPTATTPKTPGPKAPWSPSALTPVAVSKGIKSIPNSPLDKKAPPLSPLAEAFAKRKASLTGEALTPVAPEKVLKTQETIDEEAEAKRRQEKRRRRRRRKRREQKKKEEEKNRRALRMIPGVALVQENGAMGASNINRARLQQNCFVFRSQFRDKWLQKQEMIKKKEAEKKKAEKEARKAARRREKRREEGLPSSSSSEGEEEEEDDDILTSSDEESSSSSSTSSSGSEEEEETSSDGEGEEEEEEEETDESEVGSLKSTTGKSTKGKARASTSSSDSGFDSCPASLPGSPAALRQAPEPREPGSPTRTPAQNPALRLEDSPASSRSSSSAAAAPRQGGRITPPATTIPRFRKYAVEDFQFLKVLGKGSFGKVLLAQLANTECYYAVKCLKKDVVLEDDDVECTLIERKVLALGTKHPYLCHLFCTFQTESHLFFVMEYLNGGDLMFHIQQSGRFDERRACFYAAEIVSGLRFLHKKGIVYRDLKLDNILLDFDGHVRIADFGMCKLQIYLDRTADTFCGTPDYMAPEIIKGQKYNQCVDWWSFGVLLYEMLIGQSPFSGLDEEDLFWSICNEQAHYPRFLSVEARDILVLLLEKDQTKRLGTPECTAGDVCHQPFFRSIDWVSLERRQLEAPFKPRLQHPLDVQYFDRTFTNERAQLTPIDEAILHSMDQTQFQGFSYTNPNATD</sequence>
<name>A0A6J1TE04_FRAOC</name>
<dbReference type="PROSITE" id="PS51285">
    <property type="entry name" value="AGC_KINASE_CTER"/>
    <property type="match status" value="1"/>
</dbReference>
<feature type="compositionally biased region" description="Acidic residues" evidence="9">
    <location>
        <begin position="1175"/>
        <end position="1193"/>
    </location>
</feature>
<feature type="domain" description="Protein kinase" evidence="10">
    <location>
        <begin position="1335"/>
        <end position="1593"/>
    </location>
</feature>
<evidence type="ECO:0000256" key="1">
    <source>
        <dbReference type="ARBA" id="ARBA00022527"/>
    </source>
</evidence>
<feature type="region of interest" description="Disordered" evidence="9">
    <location>
        <begin position="132"/>
        <end position="152"/>
    </location>
</feature>
<protein>
    <submittedName>
        <fullName evidence="13">Neurofilament heavy polypeptide isoform X1</fullName>
    </submittedName>
</protein>
<dbReference type="OrthoDB" id="10047816at2759"/>
<proteinExistence type="predicted"/>
<dbReference type="InterPro" id="IPR000719">
    <property type="entry name" value="Prot_kinase_dom"/>
</dbReference>
<dbReference type="GeneID" id="113216031"/>
<dbReference type="InterPro" id="IPR000961">
    <property type="entry name" value="AGC-kinase_C"/>
</dbReference>
<dbReference type="Gene3D" id="3.30.200.20">
    <property type="entry name" value="Phosphorylase Kinase, domain 1"/>
    <property type="match status" value="1"/>
</dbReference>
<dbReference type="GO" id="GO:0005524">
    <property type="term" value="F:ATP binding"/>
    <property type="evidence" value="ECO:0007669"/>
    <property type="project" value="UniProtKB-UniRule"/>
</dbReference>
<evidence type="ECO:0000256" key="4">
    <source>
        <dbReference type="ARBA" id="ARBA00022741"/>
    </source>
</evidence>
<dbReference type="FunFam" id="3.30.200.20:FF:000020">
    <property type="entry name" value="Protein kinase C, alpha"/>
    <property type="match status" value="1"/>
</dbReference>
<feature type="compositionally biased region" description="Polar residues" evidence="9">
    <location>
        <begin position="883"/>
        <end position="899"/>
    </location>
</feature>
<evidence type="ECO:0000256" key="8">
    <source>
        <dbReference type="SAM" id="Coils"/>
    </source>
</evidence>
<dbReference type="SUPFAM" id="SSF56112">
    <property type="entry name" value="Protein kinase-like (PK-like)"/>
    <property type="match status" value="1"/>
</dbReference>
<accession>A0A6J1TE04</accession>
<dbReference type="InterPro" id="IPR017892">
    <property type="entry name" value="Pkinase_C"/>
</dbReference>